<dbReference type="PANTHER" id="PTHR23502">
    <property type="entry name" value="MAJOR FACILITATOR SUPERFAMILY"/>
    <property type="match status" value="1"/>
</dbReference>
<dbReference type="InterPro" id="IPR036259">
    <property type="entry name" value="MFS_trans_sf"/>
</dbReference>
<dbReference type="EMBL" id="UGJR01000002">
    <property type="protein sequence ID" value="STR41981.1"/>
    <property type="molecule type" value="Genomic_DNA"/>
</dbReference>
<feature type="transmembrane region" description="Helical" evidence="6">
    <location>
        <begin position="109"/>
        <end position="130"/>
    </location>
</feature>
<evidence type="ECO:0000313" key="9">
    <source>
        <dbReference type="Proteomes" id="UP000255050"/>
    </source>
</evidence>
<keyword evidence="2" id="KW-1003">Cell membrane</keyword>
<dbReference type="PROSITE" id="PS00216">
    <property type="entry name" value="SUGAR_TRANSPORT_1"/>
    <property type="match status" value="1"/>
</dbReference>
<feature type="transmembrane region" description="Helical" evidence="6">
    <location>
        <begin position="170"/>
        <end position="190"/>
    </location>
</feature>
<feature type="transmembrane region" description="Helical" evidence="6">
    <location>
        <begin position="84"/>
        <end position="103"/>
    </location>
</feature>
<feature type="transmembrane region" description="Helical" evidence="6">
    <location>
        <begin position="220"/>
        <end position="241"/>
    </location>
</feature>
<name>A0A7H4M0Q5_9ENTR</name>
<dbReference type="InterPro" id="IPR005829">
    <property type="entry name" value="Sugar_transporter_CS"/>
</dbReference>
<evidence type="ECO:0000256" key="1">
    <source>
        <dbReference type="ARBA" id="ARBA00004651"/>
    </source>
</evidence>
<keyword evidence="4 6" id="KW-1133">Transmembrane helix</keyword>
<evidence type="ECO:0000259" key="7">
    <source>
        <dbReference type="PROSITE" id="PS50850"/>
    </source>
</evidence>
<feature type="domain" description="Major facilitator superfamily (MFS) profile" evidence="7">
    <location>
        <begin position="18"/>
        <end position="413"/>
    </location>
</feature>
<feature type="transmembrane region" description="Helical" evidence="6">
    <location>
        <begin position="378"/>
        <end position="399"/>
    </location>
</feature>
<dbReference type="Pfam" id="PF07690">
    <property type="entry name" value="MFS_1"/>
    <property type="match status" value="1"/>
</dbReference>
<dbReference type="GO" id="GO:0015385">
    <property type="term" value="F:sodium:proton antiporter activity"/>
    <property type="evidence" value="ECO:0007669"/>
    <property type="project" value="TreeGrafter"/>
</dbReference>
<dbReference type="SUPFAM" id="SSF103473">
    <property type="entry name" value="MFS general substrate transporter"/>
    <property type="match status" value="1"/>
</dbReference>
<comment type="subcellular location">
    <subcellularLocation>
        <location evidence="1">Cell membrane</location>
        <topology evidence="1">Multi-pass membrane protein</topology>
    </subcellularLocation>
</comment>
<evidence type="ECO:0000256" key="5">
    <source>
        <dbReference type="ARBA" id="ARBA00023136"/>
    </source>
</evidence>
<reference evidence="8 9" key="1">
    <citation type="submission" date="2018-06" db="EMBL/GenBank/DDBJ databases">
        <authorList>
            <consortium name="Pathogen Informatics"/>
            <person name="Doyle S."/>
        </authorList>
    </citation>
    <scope>NUCLEOTIDE SEQUENCE [LARGE SCALE GENOMIC DNA]</scope>
    <source>
        <strain evidence="8 9">NCTC11694</strain>
    </source>
</reference>
<dbReference type="GO" id="GO:0005886">
    <property type="term" value="C:plasma membrane"/>
    <property type="evidence" value="ECO:0007669"/>
    <property type="project" value="UniProtKB-SubCell"/>
</dbReference>
<organism evidence="8 9">
    <name type="scientific">Klebsiella michiganensis</name>
    <dbReference type="NCBI Taxonomy" id="1134687"/>
    <lineage>
        <taxon>Bacteria</taxon>
        <taxon>Pseudomonadati</taxon>
        <taxon>Pseudomonadota</taxon>
        <taxon>Gammaproteobacteria</taxon>
        <taxon>Enterobacterales</taxon>
        <taxon>Enterobacteriaceae</taxon>
        <taxon>Klebsiella/Raoultella group</taxon>
        <taxon>Klebsiella</taxon>
    </lineage>
</organism>
<sequence>MLQWMTRFFARHSATLFFPAALILYDFAAYLTTDLIQPGIIHVVRDFDADVALAPASVSLYMAGGMALQWLLGPLSDRIGRRPVLLTGALIFTLACFATLFTTSMEQFLAARFVQGTSICFIATVGYVTVQEAFGQTKAIKLMAIITSIVLIAPIIGPLSGAALMHFVHWKVLFGIIAVMGFIAWLGLLLNMPETVRRGDVPFSASGVLRDFRDVFRNRVFLFGAATLSLSYIPLMSWVAVSPVILIDDGGLTTAEFAWTPGAGLQRGDYCQPVGGALGKRPDASALYLARGAHPDDRAGDPDPRQPAVAARLAVVGARHLLLRLRIGLIFPTLFRFTLFSNDLPKGTVSASLNIVILSVSALSIEAARWLWFNGGRLPFHLLGVAAGIAAACCLAGLLSRIRQQPEAALAQE</sequence>
<proteinExistence type="predicted"/>
<feature type="transmembrane region" description="Helical" evidence="6">
    <location>
        <begin position="351"/>
        <end position="372"/>
    </location>
</feature>
<dbReference type="Proteomes" id="UP000255050">
    <property type="component" value="Unassembled WGS sequence"/>
</dbReference>
<feature type="transmembrane region" description="Helical" evidence="6">
    <location>
        <begin position="142"/>
        <end position="164"/>
    </location>
</feature>
<evidence type="ECO:0000313" key="8">
    <source>
        <dbReference type="EMBL" id="STR41981.1"/>
    </source>
</evidence>
<comment type="caution">
    <text evidence="8">The sequence shown here is derived from an EMBL/GenBank/DDBJ whole genome shotgun (WGS) entry which is preliminary data.</text>
</comment>
<dbReference type="InterPro" id="IPR011701">
    <property type="entry name" value="MFS"/>
</dbReference>
<dbReference type="Gene3D" id="1.20.1720.10">
    <property type="entry name" value="Multidrug resistance protein D"/>
    <property type="match status" value="1"/>
</dbReference>
<protein>
    <submittedName>
        <fullName evidence="8">Multidrug efflux system protein MdtM</fullName>
    </submittedName>
</protein>
<keyword evidence="5 6" id="KW-0472">Membrane</keyword>
<evidence type="ECO:0000256" key="6">
    <source>
        <dbReference type="SAM" id="Phobius"/>
    </source>
</evidence>
<feature type="transmembrane region" description="Helical" evidence="6">
    <location>
        <begin position="52"/>
        <end position="72"/>
    </location>
</feature>
<evidence type="ECO:0000256" key="2">
    <source>
        <dbReference type="ARBA" id="ARBA00022475"/>
    </source>
</evidence>
<dbReference type="AlphaFoldDB" id="A0A7H4M0Q5"/>
<dbReference type="PANTHER" id="PTHR23502:SF10">
    <property type="entry name" value="MULTIDRUG RESISTANCE PROTEIN MDTM"/>
    <property type="match status" value="1"/>
</dbReference>
<feature type="transmembrane region" description="Helical" evidence="6">
    <location>
        <begin position="321"/>
        <end position="339"/>
    </location>
</feature>
<evidence type="ECO:0000256" key="3">
    <source>
        <dbReference type="ARBA" id="ARBA00022692"/>
    </source>
</evidence>
<dbReference type="GO" id="GO:1990961">
    <property type="term" value="P:xenobiotic detoxification by transmembrane export across the plasma membrane"/>
    <property type="evidence" value="ECO:0007669"/>
    <property type="project" value="TreeGrafter"/>
</dbReference>
<dbReference type="PROSITE" id="PS50850">
    <property type="entry name" value="MFS"/>
    <property type="match status" value="1"/>
</dbReference>
<keyword evidence="3 6" id="KW-0812">Transmembrane</keyword>
<dbReference type="InterPro" id="IPR020846">
    <property type="entry name" value="MFS_dom"/>
</dbReference>
<accession>A0A7H4M0Q5</accession>
<gene>
    <name evidence="8" type="primary">mdtM_1</name>
    <name evidence="8" type="ORF">NCTC11694_03183</name>
</gene>
<evidence type="ECO:0000256" key="4">
    <source>
        <dbReference type="ARBA" id="ARBA00022989"/>
    </source>
</evidence>